<proteinExistence type="predicted"/>
<evidence type="ECO:0000313" key="5">
    <source>
        <dbReference type="Proteomes" id="UP000002009"/>
    </source>
</evidence>
<evidence type="ECO:0000256" key="2">
    <source>
        <dbReference type="SAM" id="Phobius"/>
    </source>
</evidence>
<protein>
    <submittedName>
        <fullName evidence="4">Uncharacterized protein</fullName>
    </submittedName>
</protein>
<keyword evidence="2" id="KW-1133">Transmembrane helix</keyword>
<keyword evidence="2" id="KW-0812">Transmembrane</keyword>
<feature type="region of interest" description="Disordered" evidence="1">
    <location>
        <begin position="777"/>
        <end position="807"/>
    </location>
</feature>
<feature type="region of interest" description="Disordered" evidence="1">
    <location>
        <begin position="620"/>
        <end position="649"/>
    </location>
</feature>
<reference evidence="4 5" key="1">
    <citation type="journal article" date="2009" name="Science">
        <title>Green evolution and dynamic adaptations revealed by genomes of the marine picoeukaryotes Micromonas.</title>
        <authorList>
            <person name="Worden A.Z."/>
            <person name="Lee J.H."/>
            <person name="Mock T."/>
            <person name="Rouze P."/>
            <person name="Simmons M.P."/>
            <person name="Aerts A.L."/>
            <person name="Allen A.E."/>
            <person name="Cuvelier M.L."/>
            <person name="Derelle E."/>
            <person name="Everett M.V."/>
            <person name="Foulon E."/>
            <person name="Grimwood J."/>
            <person name="Gundlach H."/>
            <person name="Henrissat B."/>
            <person name="Napoli C."/>
            <person name="McDonald S.M."/>
            <person name="Parker M.S."/>
            <person name="Rombauts S."/>
            <person name="Salamov A."/>
            <person name="Von Dassow P."/>
            <person name="Badger J.H."/>
            <person name="Coutinho P.M."/>
            <person name="Demir E."/>
            <person name="Dubchak I."/>
            <person name="Gentemann C."/>
            <person name="Eikrem W."/>
            <person name="Gready J.E."/>
            <person name="John U."/>
            <person name="Lanier W."/>
            <person name="Lindquist E.A."/>
            <person name="Lucas S."/>
            <person name="Mayer K.F."/>
            <person name="Moreau H."/>
            <person name="Not F."/>
            <person name="Otillar R."/>
            <person name="Panaud O."/>
            <person name="Pangilinan J."/>
            <person name="Paulsen I."/>
            <person name="Piegu B."/>
            <person name="Poliakov A."/>
            <person name="Robbens S."/>
            <person name="Schmutz J."/>
            <person name="Toulza E."/>
            <person name="Wyss T."/>
            <person name="Zelensky A."/>
            <person name="Zhou K."/>
            <person name="Armbrust E.V."/>
            <person name="Bhattacharya D."/>
            <person name="Goodenough U.W."/>
            <person name="Van de Peer Y."/>
            <person name="Grigoriev I.V."/>
        </authorList>
    </citation>
    <scope>NUCLEOTIDE SEQUENCE [LARGE SCALE GENOMIC DNA]</scope>
    <source>
        <strain evidence="5">RCC299 / NOUM17</strain>
    </source>
</reference>
<name>C1E1K1_MICCC</name>
<feature type="compositionally biased region" description="Low complexity" evidence="1">
    <location>
        <begin position="788"/>
        <end position="799"/>
    </location>
</feature>
<sequence length="807" mass="83225">MVQRRAHPLPPRLLLLVVALLPALASAAAPTSVNPLAAVAESPSLPRELVARVRASGAELAAGGLAPLAAAAVDARGGGDALARTLASTRAAVLALCGSAAVLERSADDTTPRADEAGDPAPAPPALLEDAENLAALFHWLAVELDAALAVAPDAPASPTARREGGTWSLADELREARAVLAARLETSSSSPSSSSSTSSSSNSGFSCYRWSGYIARSLAARNALSLPFDELVEATSTWSDAELDACGLRHARLAFLATEINERETADDAGGGNDSRNEHLVHGLNLTAFGAVVETCRVGGGNGLAQLVGPGAFAAAATRLARLKSHLSAMDTALRSQTAIDGFRCLSDASLAPAMDDEADAPPGSRLATATAILSFLAGAAEDVLVADRGCERARESSSTGAYYPVPVFDRIAQELAQCGVGDAYGRAWLRARYPNGGTAGLASRLDQVAAAVDACSEGSSLNREDVKAARSKTPPLTRVDLDALAATIRHFRSADAAMFGCRRGAYAHSAAGALAHALDGYRAVLASCPAATADSTGSDPTEIVHPEIVHPSSSSYVVIPVTEAAARGEGVKGRGRFEPGGGAGFVGVVSASCVLAVGGVAFCVARYLQTRRDRSVRGPWRKMDAAGGDLGRPPRVPPSGPGPGGRAPFAFSARRFYRHLQAGSVGDLPLVEDLDRASGVSTESEGNDRVDTPPLRMGNVVDLPSPRTNRRSNSISEPATRPPPAVTPDDLVLRGFAGGISEPKPRHPSRHSTPYHGLRSVGELRVNIPVGAFRETADGRRPTTPPAGASGAAPFFGGEKRLTHP</sequence>
<feature type="chain" id="PRO_5002908878" evidence="3">
    <location>
        <begin position="28"/>
        <end position="807"/>
    </location>
</feature>
<feature type="region of interest" description="Disordered" evidence="1">
    <location>
        <begin position="185"/>
        <end position="205"/>
    </location>
</feature>
<feature type="region of interest" description="Disordered" evidence="1">
    <location>
        <begin position="678"/>
        <end position="730"/>
    </location>
</feature>
<evidence type="ECO:0000256" key="1">
    <source>
        <dbReference type="SAM" id="MobiDB-lite"/>
    </source>
</evidence>
<dbReference type="InParanoid" id="C1E1K1"/>
<feature type="region of interest" description="Disordered" evidence="1">
    <location>
        <begin position="107"/>
        <end position="126"/>
    </location>
</feature>
<dbReference type="Proteomes" id="UP000002009">
    <property type="component" value="Chromosome 3"/>
</dbReference>
<dbReference type="KEGG" id="mis:MICPUN_56901"/>
<feature type="signal peptide" evidence="3">
    <location>
        <begin position="1"/>
        <end position="27"/>
    </location>
</feature>
<keyword evidence="2" id="KW-0472">Membrane</keyword>
<accession>C1E1K1</accession>
<feature type="compositionally biased region" description="Basic and acidic residues" evidence="1">
    <location>
        <begin position="107"/>
        <end position="116"/>
    </location>
</feature>
<dbReference type="EMBL" id="CP001324">
    <property type="protein sequence ID" value="ACO62181.1"/>
    <property type="molecule type" value="Genomic_DNA"/>
</dbReference>
<evidence type="ECO:0000256" key="3">
    <source>
        <dbReference type="SAM" id="SignalP"/>
    </source>
</evidence>
<keyword evidence="5" id="KW-1185">Reference proteome</keyword>
<keyword evidence="3" id="KW-0732">Signal</keyword>
<evidence type="ECO:0000313" key="4">
    <source>
        <dbReference type="EMBL" id="ACO62181.1"/>
    </source>
</evidence>
<organism evidence="4 5">
    <name type="scientific">Micromonas commoda (strain RCC299 / NOUM17 / CCMP2709)</name>
    <name type="common">Picoplanktonic green alga</name>
    <dbReference type="NCBI Taxonomy" id="296587"/>
    <lineage>
        <taxon>Eukaryota</taxon>
        <taxon>Viridiplantae</taxon>
        <taxon>Chlorophyta</taxon>
        <taxon>Mamiellophyceae</taxon>
        <taxon>Mamiellales</taxon>
        <taxon>Mamiellaceae</taxon>
        <taxon>Micromonas</taxon>
    </lineage>
</organism>
<dbReference type="GeneID" id="8241689"/>
<feature type="transmembrane region" description="Helical" evidence="2">
    <location>
        <begin position="586"/>
        <end position="610"/>
    </location>
</feature>
<dbReference type="AlphaFoldDB" id="C1E1K1"/>
<dbReference type="RefSeq" id="XP_002500923.1">
    <property type="nucleotide sequence ID" value="XM_002500877.1"/>
</dbReference>
<gene>
    <name evidence="4" type="ORF">MICPUN_56901</name>
</gene>